<keyword evidence="2 6" id="KW-0489">Methyltransferase</keyword>
<dbReference type="PANTHER" id="PTHR47739:SF1">
    <property type="entry name" value="TRNA1(VAL) (ADENINE(37)-N6)-METHYLTRANSFERASE"/>
    <property type="match status" value="1"/>
</dbReference>
<dbReference type="Gene3D" id="3.40.50.150">
    <property type="entry name" value="Vaccinia Virus protein VP39"/>
    <property type="match status" value="1"/>
</dbReference>
<dbReference type="SUPFAM" id="SSF53335">
    <property type="entry name" value="S-adenosyl-L-methionine-dependent methyltransferases"/>
    <property type="match status" value="1"/>
</dbReference>
<organism evidence="8 9">
    <name type="scientific">Capnocytophaga gingivalis</name>
    <dbReference type="NCBI Taxonomy" id="1017"/>
    <lineage>
        <taxon>Bacteria</taxon>
        <taxon>Pseudomonadati</taxon>
        <taxon>Bacteroidota</taxon>
        <taxon>Flavobacteriia</taxon>
        <taxon>Flavobacteriales</taxon>
        <taxon>Flavobacteriaceae</taxon>
        <taxon>Capnocytophaga</taxon>
    </lineage>
</organism>
<keyword evidence="9" id="KW-1185">Reference proteome</keyword>
<evidence type="ECO:0000256" key="1">
    <source>
        <dbReference type="ARBA" id="ARBA00022490"/>
    </source>
</evidence>
<accession>A0ABU5ZDJ3</accession>
<dbReference type="InterPro" id="IPR002052">
    <property type="entry name" value="DNA_methylase_N6_adenine_CS"/>
</dbReference>
<keyword evidence="1 6" id="KW-0963">Cytoplasm</keyword>
<evidence type="ECO:0000259" key="7">
    <source>
        <dbReference type="Pfam" id="PF05175"/>
    </source>
</evidence>
<protein>
    <recommendedName>
        <fullName evidence="6">tRNA1(Val) (adenine(37)-N6)-methyltransferase</fullName>
        <ecNumber evidence="6">2.1.1.223</ecNumber>
    </recommendedName>
    <alternativeName>
        <fullName evidence="6">tRNA m6A37 methyltransferase</fullName>
    </alternativeName>
</protein>
<comment type="caution">
    <text evidence="8">The sequence shown here is derived from an EMBL/GenBank/DDBJ whole genome shotgun (WGS) entry which is preliminary data.</text>
</comment>
<evidence type="ECO:0000256" key="3">
    <source>
        <dbReference type="ARBA" id="ARBA00022679"/>
    </source>
</evidence>
<evidence type="ECO:0000256" key="4">
    <source>
        <dbReference type="ARBA" id="ARBA00022691"/>
    </source>
</evidence>
<dbReference type="Proteomes" id="UP001311730">
    <property type="component" value="Unassembled WGS sequence"/>
</dbReference>
<dbReference type="Pfam" id="PF05175">
    <property type="entry name" value="MTS"/>
    <property type="match status" value="1"/>
</dbReference>
<dbReference type="HAMAP" id="MF_01872">
    <property type="entry name" value="tRNA_methyltr_YfiC"/>
    <property type="match status" value="1"/>
</dbReference>
<dbReference type="PROSITE" id="PS00092">
    <property type="entry name" value="N6_MTASE"/>
    <property type="match status" value="1"/>
</dbReference>
<dbReference type="GO" id="GO:0032259">
    <property type="term" value="P:methylation"/>
    <property type="evidence" value="ECO:0007669"/>
    <property type="project" value="UniProtKB-KW"/>
</dbReference>
<dbReference type="RefSeq" id="WP_323983937.1">
    <property type="nucleotide sequence ID" value="NZ_JAYKBW010000012.1"/>
</dbReference>
<sequence length="233" mass="26411">MSIFRFKQFSVSQEHSPMKVGTDSVLLGAWTPAGTPSRILDIGAGMGLLSLMMAQRFPSAQIWAIECNDEAAKECQANVALSPWPHIVVVTADIRQWETPEKYDLIISNPPFFSEKTLSPDRVRALSRSNEHLPFSDLLHCVARLLSPMGLFSVVIPYKEETYFVEIAHHIGLYPTRILHVQGTPESATKRSLLVFSFQKTATPLIETLVIEKGRHQYTQEYQELTKNFYLKF</sequence>
<dbReference type="InterPro" id="IPR007848">
    <property type="entry name" value="Small_mtfrase_dom"/>
</dbReference>
<dbReference type="EMBL" id="JAYKBW010000012">
    <property type="protein sequence ID" value="MEB3075807.1"/>
    <property type="molecule type" value="Genomic_DNA"/>
</dbReference>
<comment type="function">
    <text evidence="6">Specifically methylates the adenine in position 37 of tRNA(1)(Val) (anticodon cmo5UAC).</text>
</comment>
<dbReference type="PANTHER" id="PTHR47739">
    <property type="entry name" value="TRNA1(VAL) (ADENINE(37)-N6)-METHYLTRANSFERASE"/>
    <property type="match status" value="1"/>
</dbReference>
<feature type="domain" description="Methyltransferase small" evidence="7">
    <location>
        <begin position="35"/>
        <end position="126"/>
    </location>
</feature>
<keyword evidence="3 6" id="KW-0808">Transferase</keyword>
<dbReference type="InterPro" id="IPR050210">
    <property type="entry name" value="tRNA_Adenine-N(6)_MTase"/>
</dbReference>
<evidence type="ECO:0000256" key="2">
    <source>
        <dbReference type="ARBA" id="ARBA00022603"/>
    </source>
</evidence>
<dbReference type="GO" id="GO:0008168">
    <property type="term" value="F:methyltransferase activity"/>
    <property type="evidence" value="ECO:0007669"/>
    <property type="project" value="UniProtKB-KW"/>
</dbReference>
<evidence type="ECO:0000313" key="8">
    <source>
        <dbReference type="EMBL" id="MEB3075807.1"/>
    </source>
</evidence>
<gene>
    <name evidence="8" type="ORF">VJJ08_10955</name>
</gene>
<keyword evidence="5 6" id="KW-0819">tRNA processing</keyword>
<reference evidence="8 9" key="1">
    <citation type="submission" date="2023-12" db="EMBL/GenBank/DDBJ databases">
        <title>Genomic sequences of Capnocytophaga and Parvimonas strains.</title>
        <authorList>
            <person name="Watt R.M."/>
            <person name="Wang M."/>
            <person name="Yang T."/>
            <person name="Tong W.M."/>
        </authorList>
    </citation>
    <scope>NUCLEOTIDE SEQUENCE [LARGE SCALE GENOMIC DNA]</scope>
    <source>
        <strain evidence="8 9">CCUG 13096</strain>
    </source>
</reference>
<comment type="catalytic activity">
    <reaction evidence="6">
        <text>adenosine(37) in tRNA1(Val) + S-adenosyl-L-methionine = N(6)-methyladenosine(37) in tRNA1(Val) + S-adenosyl-L-homocysteine + H(+)</text>
        <dbReference type="Rhea" id="RHEA:43160"/>
        <dbReference type="Rhea" id="RHEA-COMP:10369"/>
        <dbReference type="Rhea" id="RHEA-COMP:10370"/>
        <dbReference type="ChEBI" id="CHEBI:15378"/>
        <dbReference type="ChEBI" id="CHEBI:57856"/>
        <dbReference type="ChEBI" id="CHEBI:59789"/>
        <dbReference type="ChEBI" id="CHEBI:74411"/>
        <dbReference type="ChEBI" id="CHEBI:74449"/>
        <dbReference type="EC" id="2.1.1.223"/>
    </reaction>
</comment>
<evidence type="ECO:0000256" key="5">
    <source>
        <dbReference type="ARBA" id="ARBA00022694"/>
    </source>
</evidence>
<dbReference type="InterPro" id="IPR029063">
    <property type="entry name" value="SAM-dependent_MTases_sf"/>
</dbReference>
<dbReference type="EC" id="2.1.1.223" evidence="6"/>
<comment type="similarity">
    <text evidence="6">Belongs to the methyltransferase superfamily. tRNA (adenine-N(6)-)-methyltransferase family.</text>
</comment>
<dbReference type="CDD" id="cd02440">
    <property type="entry name" value="AdoMet_MTases"/>
    <property type="match status" value="1"/>
</dbReference>
<evidence type="ECO:0000256" key="6">
    <source>
        <dbReference type="HAMAP-Rule" id="MF_01872"/>
    </source>
</evidence>
<evidence type="ECO:0000313" key="9">
    <source>
        <dbReference type="Proteomes" id="UP001311730"/>
    </source>
</evidence>
<dbReference type="InterPro" id="IPR022882">
    <property type="entry name" value="tRNA_adenine-N6_MeTrfase"/>
</dbReference>
<proteinExistence type="inferred from homology"/>
<keyword evidence="4 6" id="KW-0949">S-adenosyl-L-methionine</keyword>
<comment type="subcellular location">
    <subcellularLocation>
        <location evidence="6">Cytoplasm</location>
    </subcellularLocation>
</comment>
<name>A0ABU5ZDJ3_9FLAO</name>